<evidence type="ECO:0000313" key="9">
    <source>
        <dbReference type="Proteomes" id="UP001300502"/>
    </source>
</evidence>
<name>A0AAV9I8L1_9RHOD</name>
<evidence type="ECO:0000313" key="8">
    <source>
        <dbReference type="EMBL" id="KAK4523735.1"/>
    </source>
</evidence>
<dbReference type="GO" id="GO:0097505">
    <property type="term" value="C:Rad6-Rad18 complex"/>
    <property type="evidence" value="ECO:0007669"/>
    <property type="project" value="TreeGrafter"/>
</dbReference>
<keyword evidence="9" id="KW-1185">Reference proteome</keyword>
<evidence type="ECO:0000256" key="5">
    <source>
        <dbReference type="SAM" id="MobiDB-lite"/>
    </source>
</evidence>
<dbReference type="GO" id="GO:0061630">
    <property type="term" value="F:ubiquitin protein ligase activity"/>
    <property type="evidence" value="ECO:0007669"/>
    <property type="project" value="InterPro"/>
</dbReference>
<dbReference type="GO" id="GO:0006301">
    <property type="term" value="P:DNA damage tolerance"/>
    <property type="evidence" value="ECO:0007669"/>
    <property type="project" value="InterPro"/>
</dbReference>
<dbReference type="GO" id="GO:0008270">
    <property type="term" value="F:zinc ion binding"/>
    <property type="evidence" value="ECO:0007669"/>
    <property type="project" value="UniProtKB-KW"/>
</dbReference>
<dbReference type="InterPro" id="IPR039577">
    <property type="entry name" value="Rad18"/>
</dbReference>
<feature type="compositionally biased region" description="Basic and acidic residues" evidence="5">
    <location>
        <begin position="135"/>
        <end position="156"/>
    </location>
</feature>
<dbReference type="EMBL" id="JANCYU010000020">
    <property type="protein sequence ID" value="KAK4523735.1"/>
    <property type="molecule type" value="Genomic_DNA"/>
</dbReference>
<dbReference type="GO" id="GO:0006513">
    <property type="term" value="P:protein monoubiquitination"/>
    <property type="evidence" value="ECO:0007669"/>
    <property type="project" value="InterPro"/>
</dbReference>
<comment type="caution">
    <text evidence="8">The sequence shown here is derived from an EMBL/GenBank/DDBJ whole genome shotgun (WGS) entry which is preliminary data.</text>
</comment>
<keyword evidence="3" id="KW-0862">Zinc</keyword>
<dbReference type="InterPro" id="IPR017907">
    <property type="entry name" value="Znf_RING_CS"/>
</dbReference>
<sequence>MKTVSLGSLQQVLLSFRNVLQGGQNIVTCKICGETLKTPMMLQKCSHVFCSLCIRRWFDSNCICPECRIPSSTGELYKVRLVEDIVELWNTLTNEAQVLNQLITENQFHLDRFENVEEHFSCSRNTSLDLTPVDTVEKERVPPDTESKEYQVETPKKNQRKRKRNPSQEGRTSQKIAECPICGIHISIRLIQHHVDICLTKQSYSRESIKSAELLTDTKSSVDDERSEASLHASFEKRPTTLWYKNLSDKKLKDILHYYGLSTKGDRNALIRRHKEFVFRYNAELDSKFPRPVSSVIKDIEEWEKQQEWMNVSEEASKLPLGRPLPVNNDACHIVTSDFESLVQQAKRTRVKTGNNFCASNFYEESMGQDDISVFTQQDSEYS</sequence>
<dbReference type="GO" id="GO:0003697">
    <property type="term" value="F:single-stranded DNA binding"/>
    <property type="evidence" value="ECO:0007669"/>
    <property type="project" value="InterPro"/>
</dbReference>
<dbReference type="PROSITE" id="PS00518">
    <property type="entry name" value="ZF_RING_1"/>
    <property type="match status" value="1"/>
</dbReference>
<proteinExistence type="predicted"/>
<dbReference type="SMART" id="SM00513">
    <property type="entry name" value="SAP"/>
    <property type="match status" value="1"/>
</dbReference>
<organism evidence="8 9">
    <name type="scientific">Galdieria yellowstonensis</name>
    <dbReference type="NCBI Taxonomy" id="3028027"/>
    <lineage>
        <taxon>Eukaryota</taxon>
        <taxon>Rhodophyta</taxon>
        <taxon>Bangiophyceae</taxon>
        <taxon>Galdieriales</taxon>
        <taxon>Galdieriaceae</taxon>
        <taxon>Galdieria</taxon>
    </lineage>
</organism>
<evidence type="ECO:0000256" key="4">
    <source>
        <dbReference type="PROSITE-ProRule" id="PRU00175"/>
    </source>
</evidence>
<dbReference type="Pfam" id="PF02037">
    <property type="entry name" value="SAP"/>
    <property type="match status" value="1"/>
</dbReference>
<dbReference type="PROSITE" id="PS50800">
    <property type="entry name" value="SAP"/>
    <property type="match status" value="1"/>
</dbReference>
<evidence type="ECO:0000256" key="3">
    <source>
        <dbReference type="ARBA" id="ARBA00022833"/>
    </source>
</evidence>
<dbReference type="Pfam" id="PF13923">
    <property type="entry name" value="zf-C3HC4_2"/>
    <property type="match status" value="1"/>
</dbReference>
<dbReference type="InterPro" id="IPR013083">
    <property type="entry name" value="Znf_RING/FYVE/PHD"/>
</dbReference>
<reference evidence="8 9" key="1">
    <citation type="submission" date="2022-07" db="EMBL/GenBank/DDBJ databases">
        <title>Genome-wide signatures of adaptation to extreme environments.</title>
        <authorList>
            <person name="Cho C.H."/>
            <person name="Yoon H.S."/>
        </authorList>
    </citation>
    <scope>NUCLEOTIDE SEQUENCE [LARGE SCALE GENOMIC DNA]</scope>
    <source>
        <strain evidence="8 9">108.79 E11</strain>
    </source>
</reference>
<gene>
    <name evidence="8" type="ORF">GAYE_SCF00G1631</name>
</gene>
<dbReference type="AlphaFoldDB" id="A0AAV9I8L1"/>
<evidence type="ECO:0000259" key="7">
    <source>
        <dbReference type="PROSITE" id="PS50800"/>
    </source>
</evidence>
<dbReference type="SMART" id="SM00184">
    <property type="entry name" value="RING"/>
    <property type="match status" value="1"/>
</dbReference>
<keyword evidence="2 4" id="KW-0863">Zinc-finger</keyword>
<protein>
    <recommendedName>
        <fullName evidence="10">RING-type E3 ubiquitin transferase RAD18</fullName>
    </recommendedName>
</protein>
<dbReference type="GO" id="GO:0005634">
    <property type="term" value="C:nucleus"/>
    <property type="evidence" value="ECO:0007669"/>
    <property type="project" value="TreeGrafter"/>
</dbReference>
<dbReference type="PANTHER" id="PTHR14134">
    <property type="entry name" value="E3 UBIQUITIN-PROTEIN LIGASE RAD18"/>
    <property type="match status" value="1"/>
</dbReference>
<dbReference type="PANTHER" id="PTHR14134:SF2">
    <property type="entry name" value="E3 UBIQUITIN-PROTEIN LIGASE RAD18"/>
    <property type="match status" value="1"/>
</dbReference>
<dbReference type="PROSITE" id="PS50089">
    <property type="entry name" value="ZF_RING_2"/>
    <property type="match status" value="1"/>
</dbReference>
<evidence type="ECO:0000256" key="2">
    <source>
        <dbReference type="ARBA" id="ARBA00022771"/>
    </source>
</evidence>
<evidence type="ECO:0008006" key="10">
    <source>
        <dbReference type="Google" id="ProtNLM"/>
    </source>
</evidence>
<evidence type="ECO:0000256" key="1">
    <source>
        <dbReference type="ARBA" id="ARBA00022723"/>
    </source>
</evidence>
<feature type="domain" description="SAP" evidence="7">
    <location>
        <begin position="244"/>
        <end position="278"/>
    </location>
</feature>
<feature type="region of interest" description="Disordered" evidence="5">
    <location>
        <begin position="133"/>
        <end position="172"/>
    </location>
</feature>
<evidence type="ECO:0000259" key="6">
    <source>
        <dbReference type="PROSITE" id="PS50089"/>
    </source>
</evidence>
<accession>A0AAV9I8L1</accession>
<dbReference type="Gene3D" id="3.30.40.10">
    <property type="entry name" value="Zinc/RING finger domain, C3HC4 (zinc finger)"/>
    <property type="match status" value="1"/>
</dbReference>
<dbReference type="Proteomes" id="UP001300502">
    <property type="component" value="Unassembled WGS sequence"/>
</dbReference>
<dbReference type="SUPFAM" id="SSF57850">
    <property type="entry name" value="RING/U-box"/>
    <property type="match status" value="1"/>
</dbReference>
<feature type="domain" description="RING-type" evidence="6">
    <location>
        <begin position="29"/>
        <end position="68"/>
    </location>
</feature>
<dbReference type="InterPro" id="IPR001841">
    <property type="entry name" value="Znf_RING"/>
</dbReference>
<keyword evidence="1" id="KW-0479">Metal-binding</keyword>
<dbReference type="InterPro" id="IPR003034">
    <property type="entry name" value="SAP_dom"/>
</dbReference>